<name>A0ABY4Z5C5_9ACTN</name>
<reference evidence="2" key="1">
    <citation type="submission" date="2022-06" db="EMBL/GenBank/DDBJ databases">
        <title>Complete genome sequence of soil microorganisms Streptomyces sp. Qhu-M197 isolated from Alpine meadows habitats on the Tibetan Plateau.</title>
        <authorList>
            <person name="Zhang B."/>
            <person name="Xiang X."/>
            <person name="Fan J."/>
        </authorList>
    </citation>
    <scope>NUCLEOTIDE SEQUENCE</scope>
    <source>
        <strain evidence="2">Qhu-M197</strain>
    </source>
</reference>
<feature type="compositionally biased region" description="Basic and acidic residues" evidence="1">
    <location>
        <begin position="7"/>
        <end position="21"/>
    </location>
</feature>
<sequence length="64" mass="6804">MAGKSPIDVRKALKGADHPVGRDDLVAQARCNGGDERVVDKLSHAGTEKFDGPDDIQKGLFDNA</sequence>
<evidence type="ECO:0000313" key="2">
    <source>
        <dbReference type="EMBL" id="USQ84269.1"/>
    </source>
</evidence>
<gene>
    <name evidence="2" type="ORF">NFX46_10955</name>
</gene>
<feature type="region of interest" description="Disordered" evidence="1">
    <location>
        <begin position="1"/>
        <end position="21"/>
    </location>
</feature>
<feature type="compositionally biased region" description="Basic and acidic residues" evidence="1">
    <location>
        <begin position="42"/>
        <end position="57"/>
    </location>
</feature>
<protein>
    <submittedName>
        <fullName evidence="2">DUF2795 domain-containing protein</fullName>
    </submittedName>
</protein>
<dbReference type="RefSeq" id="WP_252548268.1">
    <property type="nucleotide sequence ID" value="NZ_CP099468.1"/>
</dbReference>
<feature type="region of interest" description="Disordered" evidence="1">
    <location>
        <begin position="42"/>
        <end position="64"/>
    </location>
</feature>
<evidence type="ECO:0000256" key="1">
    <source>
        <dbReference type="SAM" id="MobiDB-lite"/>
    </source>
</evidence>
<dbReference type="EMBL" id="CP099468">
    <property type="protein sequence ID" value="USQ84269.1"/>
    <property type="molecule type" value="Genomic_DNA"/>
</dbReference>
<dbReference type="InterPro" id="IPR021527">
    <property type="entry name" value="DUF2795"/>
</dbReference>
<dbReference type="Proteomes" id="UP001056374">
    <property type="component" value="Chromosome"/>
</dbReference>
<organism evidence="2 3">
    <name type="scientific">Streptomyces phaeoluteigriseus</name>
    <dbReference type="NCBI Taxonomy" id="114686"/>
    <lineage>
        <taxon>Bacteria</taxon>
        <taxon>Bacillati</taxon>
        <taxon>Actinomycetota</taxon>
        <taxon>Actinomycetes</taxon>
        <taxon>Kitasatosporales</taxon>
        <taxon>Streptomycetaceae</taxon>
        <taxon>Streptomyces</taxon>
        <taxon>Streptomyces aurantiacus group</taxon>
    </lineage>
</organism>
<proteinExistence type="predicted"/>
<accession>A0ABY4Z5C5</accession>
<dbReference type="Pfam" id="PF11387">
    <property type="entry name" value="DUF2795"/>
    <property type="match status" value="1"/>
</dbReference>
<keyword evidence="3" id="KW-1185">Reference proteome</keyword>
<evidence type="ECO:0000313" key="3">
    <source>
        <dbReference type="Proteomes" id="UP001056374"/>
    </source>
</evidence>